<sequence>MFIKYSFGFLLASLVQAGIVMLFELLEISSLGATLTFMQLLTHIIAGQVAGYMLLFIVKLIESITKLSTLIIGSFWGIIIWSIIIPLNVTLGKIRAPWTQGTGTMFPSIIAFVVYGIIAHYTIKKYSHTNPEIKNY</sequence>
<protein>
    <recommendedName>
        <fullName evidence="4">DUF3021 family protein</fullName>
    </recommendedName>
</protein>
<gene>
    <name evidence="2" type="ORF">GOM49_09865</name>
</gene>
<feature type="transmembrane region" description="Helical" evidence="1">
    <location>
        <begin position="105"/>
        <end position="123"/>
    </location>
</feature>
<evidence type="ECO:0000313" key="3">
    <source>
        <dbReference type="Proteomes" id="UP000422764"/>
    </source>
</evidence>
<proteinExistence type="predicted"/>
<keyword evidence="1" id="KW-0472">Membrane</keyword>
<keyword evidence="1" id="KW-1133">Transmembrane helix</keyword>
<dbReference type="AlphaFoldDB" id="A0A6I6ESG2"/>
<organism evidence="2 3">
    <name type="scientific">Clostridium bovifaecis</name>
    <dbReference type="NCBI Taxonomy" id="2184719"/>
    <lineage>
        <taxon>Bacteria</taxon>
        <taxon>Bacillati</taxon>
        <taxon>Bacillota</taxon>
        <taxon>Clostridia</taxon>
        <taxon>Eubacteriales</taxon>
        <taxon>Clostridiaceae</taxon>
        <taxon>Clostridium</taxon>
    </lineage>
</organism>
<dbReference type="EMBL" id="CP046522">
    <property type="protein sequence ID" value="QGU95353.1"/>
    <property type="molecule type" value="Genomic_DNA"/>
</dbReference>
<evidence type="ECO:0000313" key="2">
    <source>
        <dbReference type="EMBL" id="QGU95353.1"/>
    </source>
</evidence>
<accession>A0A6I6ESG2</accession>
<evidence type="ECO:0000256" key="1">
    <source>
        <dbReference type="SAM" id="Phobius"/>
    </source>
</evidence>
<name>A0A6I6ESG2_9CLOT</name>
<feature type="transmembrane region" description="Helical" evidence="1">
    <location>
        <begin position="67"/>
        <end position="85"/>
    </location>
</feature>
<reference evidence="2 3" key="1">
    <citation type="submission" date="2019-12" db="EMBL/GenBank/DDBJ databases">
        <title>Genome sequenceing of Clostridium bovifaecis.</title>
        <authorList>
            <person name="Yao Y."/>
        </authorList>
    </citation>
    <scope>NUCLEOTIDE SEQUENCE [LARGE SCALE GENOMIC DNA]</scope>
    <source>
        <strain evidence="2 3">BXX</strain>
    </source>
</reference>
<keyword evidence="3" id="KW-1185">Reference proteome</keyword>
<evidence type="ECO:0008006" key="4">
    <source>
        <dbReference type="Google" id="ProtNLM"/>
    </source>
</evidence>
<keyword evidence="1" id="KW-0812">Transmembrane</keyword>
<feature type="transmembrane region" description="Helical" evidence="1">
    <location>
        <begin position="33"/>
        <end position="55"/>
    </location>
</feature>
<dbReference type="Proteomes" id="UP000422764">
    <property type="component" value="Chromosome"/>
</dbReference>